<evidence type="ECO:0000256" key="1">
    <source>
        <dbReference type="PROSITE-ProRule" id="PRU00042"/>
    </source>
</evidence>
<keyword evidence="1" id="KW-0862">Zinc</keyword>
<dbReference type="PROSITE" id="PS50157">
    <property type="entry name" value="ZINC_FINGER_C2H2_2"/>
    <property type="match status" value="1"/>
</dbReference>
<gene>
    <name evidence="4" type="ORF">THAOC_04419</name>
</gene>
<dbReference type="OrthoDB" id="47310at2759"/>
<sequence length="762" mass="84991">MSSDNCRRDKPTTDLDFASYFYSASEEASQSSSWLSSSACSRSCLDQVVSLEVDVTRRTSCDGDDVACLAIPTSLTTSKCELGDASLLDHDDSAASIEQTLMRGQAANSVPTWRGGIKERQTTETEMCLVCSTEMSIADPRYPMKCPGRSCDFNFCLRCAEEFLTSSKDDYHMAIDGSRQVEIHLRCPNCRRDISTQKEEITHKRSEFFHLNEDPCTPAPTPLSAVDASLLGSKFDPNNNIATGVYLNRSGATRSARTRRLEGLLESIDLKPIPVALMRARESEGESLTLDETSKDKTRGLSLSSPPLPRSTFESPMKKLSASSPALRRIKSSQELRTPSCPSPRSILDFASSDRKGESLCDAYDGTGRLGDCAINISVPSRASCLELTVEGGLLGQNFDWCCSAGDMDSSIDSMSIKETTIVPKDFIRSEEGCEGYHDYSGTFHPCTAATDKIHGPCQGCIFRRGMHGYKSEESELAELYYDSDPGPQFTMSLTCPSRASIDEAPIGMPLRERSRQCPKFPWRRKAKNSMSSTKETRSIARQTSRGRDHLYDCFPPPQLESNDLIEMGPLLPKETQIGDNVQEALNSKWVLQWHITPARDAKVRTTHAPKIVELWIERGYRRNRTEIVEPQLMWSNLYQPDLFNKRKLTGSALCPYRLSLFAIRRVTQIEDIDSWDRLKMSVPRPLSTDLNQLLVVRSRLGDDFIFEASCAEESLHIVNSLKIVSARLMSHAVVGKTTRILTTDSISFFKSILKRAMRVDG</sequence>
<organism evidence="4 5">
    <name type="scientific">Thalassiosira oceanica</name>
    <name type="common">Marine diatom</name>
    <dbReference type="NCBI Taxonomy" id="159749"/>
    <lineage>
        <taxon>Eukaryota</taxon>
        <taxon>Sar</taxon>
        <taxon>Stramenopiles</taxon>
        <taxon>Ochrophyta</taxon>
        <taxon>Bacillariophyta</taxon>
        <taxon>Coscinodiscophyceae</taxon>
        <taxon>Thalassiosirophycidae</taxon>
        <taxon>Thalassiosirales</taxon>
        <taxon>Thalassiosiraceae</taxon>
        <taxon>Thalassiosira</taxon>
    </lineage>
</organism>
<feature type="compositionally biased region" description="Polar residues" evidence="2">
    <location>
        <begin position="529"/>
        <end position="543"/>
    </location>
</feature>
<keyword evidence="5" id="KW-1185">Reference proteome</keyword>
<dbReference type="EMBL" id="AGNL01004087">
    <property type="protein sequence ID" value="EJK73935.1"/>
    <property type="molecule type" value="Genomic_DNA"/>
</dbReference>
<comment type="caution">
    <text evidence="4">The sequence shown here is derived from an EMBL/GenBank/DDBJ whole genome shotgun (WGS) entry which is preliminary data.</text>
</comment>
<feature type="region of interest" description="Disordered" evidence="2">
    <location>
        <begin position="282"/>
        <end position="344"/>
    </location>
</feature>
<evidence type="ECO:0000256" key="2">
    <source>
        <dbReference type="SAM" id="MobiDB-lite"/>
    </source>
</evidence>
<evidence type="ECO:0000313" key="5">
    <source>
        <dbReference type="Proteomes" id="UP000266841"/>
    </source>
</evidence>
<feature type="region of interest" description="Disordered" evidence="2">
    <location>
        <begin position="523"/>
        <end position="543"/>
    </location>
</feature>
<dbReference type="Proteomes" id="UP000266841">
    <property type="component" value="Unassembled WGS sequence"/>
</dbReference>
<dbReference type="InterPro" id="IPR013087">
    <property type="entry name" value="Znf_C2H2_type"/>
</dbReference>
<evidence type="ECO:0000259" key="3">
    <source>
        <dbReference type="PROSITE" id="PS50157"/>
    </source>
</evidence>
<dbReference type="GO" id="GO:0008270">
    <property type="term" value="F:zinc ion binding"/>
    <property type="evidence" value="ECO:0007669"/>
    <property type="project" value="UniProtKB-KW"/>
</dbReference>
<feature type="domain" description="C2H2-type" evidence="3">
    <location>
        <begin position="185"/>
        <end position="215"/>
    </location>
</feature>
<name>K0T8N2_THAOC</name>
<protein>
    <recommendedName>
        <fullName evidence="3">C2H2-type domain-containing protein</fullName>
    </recommendedName>
</protein>
<accession>K0T8N2</accession>
<reference evidence="4 5" key="1">
    <citation type="journal article" date="2012" name="Genome Biol.">
        <title>Genome and low-iron response of an oceanic diatom adapted to chronic iron limitation.</title>
        <authorList>
            <person name="Lommer M."/>
            <person name="Specht M."/>
            <person name="Roy A.S."/>
            <person name="Kraemer L."/>
            <person name="Andreson R."/>
            <person name="Gutowska M.A."/>
            <person name="Wolf J."/>
            <person name="Bergner S.V."/>
            <person name="Schilhabel M.B."/>
            <person name="Klostermeier U.C."/>
            <person name="Beiko R.G."/>
            <person name="Rosenstiel P."/>
            <person name="Hippler M."/>
            <person name="Laroche J."/>
        </authorList>
    </citation>
    <scope>NUCLEOTIDE SEQUENCE [LARGE SCALE GENOMIC DNA]</scope>
    <source>
        <strain evidence="4 5">CCMP1005</strain>
    </source>
</reference>
<proteinExistence type="predicted"/>
<evidence type="ECO:0000313" key="4">
    <source>
        <dbReference type="EMBL" id="EJK73935.1"/>
    </source>
</evidence>
<dbReference type="SUPFAM" id="SSF57850">
    <property type="entry name" value="RING/U-box"/>
    <property type="match status" value="1"/>
</dbReference>
<keyword evidence="1" id="KW-0863">Zinc-finger</keyword>
<keyword evidence="1" id="KW-0479">Metal-binding</keyword>
<dbReference type="AlphaFoldDB" id="K0T8N2"/>
<dbReference type="eggNOG" id="ENOG502R0MW">
    <property type="taxonomic scope" value="Eukaryota"/>
</dbReference>